<dbReference type="GO" id="GO:0006508">
    <property type="term" value="P:proteolysis"/>
    <property type="evidence" value="ECO:0007669"/>
    <property type="project" value="InterPro"/>
</dbReference>
<dbReference type="InterPro" id="IPR005151">
    <property type="entry name" value="Tail-specific_protease"/>
</dbReference>
<dbReference type="InterPro" id="IPR029045">
    <property type="entry name" value="ClpP/crotonase-like_dom_sf"/>
</dbReference>
<dbReference type="PANTHER" id="PTHR32060">
    <property type="entry name" value="TAIL-SPECIFIC PROTEASE"/>
    <property type="match status" value="1"/>
</dbReference>
<accession>A0A6N8J4J2</accession>
<evidence type="ECO:0000259" key="1">
    <source>
        <dbReference type="SMART" id="SM00245"/>
    </source>
</evidence>
<organism evidence="2 3">
    <name type="scientific">Chitinophaga oryziterrae</name>
    <dbReference type="NCBI Taxonomy" id="1031224"/>
    <lineage>
        <taxon>Bacteria</taxon>
        <taxon>Pseudomonadati</taxon>
        <taxon>Bacteroidota</taxon>
        <taxon>Chitinophagia</taxon>
        <taxon>Chitinophagales</taxon>
        <taxon>Chitinophagaceae</taxon>
        <taxon>Chitinophaga</taxon>
    </lineage>
</organism>
<feature type="domain" description="Tail specific protease" evidence="1">
    <location>
        <begin position="252"/>
        <end position="427"/>
    </location>
</feature>
<dbReference type="RefSeq" id="WP_157298766.1">
    <property type="nucleotide sequence ID" value="NZ_BAAAZB010000005.1"/>
</dbReference>
<dbReference type="Gene3D" id="3.90.226.10">
    <property type="entry name" value="2-enoyl-CoA Hydratase, Chain A, domain 1"/>
    <property type="match status" value="1"/>
</dbReference>
<gene>
    <name evidence="2" type="ORF">GO495_06055</name>
</gene>
<dbReference type="PANTHER" id="PTHR32060:SF30">
    <property type="entry name" value="CARBOXY-TERMINAL PROCESSING PROTEASE CTPA"/>
    <property type="match status" value="1"/>
</dbReference>
<evidence type="ECO:0000313" key="2">
    <source>
        <dbReference type="EMBL" id="MVT40137.1"/>
    </source>
</evidence>
<sequence length="454" mass="51559">MIRLPALLILLLANIFFVLSLASGQDKGFQPDRVFPVKALQEDLQHLRYKLETTHPDLYQYTSRKNFVIFMDSLHNAIQQPMTERTFYGLITLLNGKIKDGHTMELLSEATRTYHNRNSLFFPFHVFVSGNRLFVQIPCLKDTSLTRGTEIISINNQPVATIVQQLLDRQIRDGNNLQYARWIVSNYFKEYYSFLFGYPTTFILQYKEKDGRIETTAIGALPKDSIQSYKTINDLQSAVSKKGRGIIYEKWPLAHTALLAIKTFDVDLLESLYEQNFDSTIHVIFSTMQHDQVEHLVLDLRDNQGGDFAPGKLLLSYLIKKPVHYLSGSKEALWILPASDCFKGKLYVLINGGSFSNTAIVSAYLQQSQRAVFIGEETGGNRTRISGDAEEYILPNTKIVCYIASHSYQINPSKSDGHGVQPDHIVIPQRGDIIIGRDPAKAFVQEMIKKQGSH</sequence>
<dbReference type="Pfam" id="PF03572">
    <property type="entry name" value="Peptidase_S41"/>
    <property type="match status" value="1"/>
</dbReference>
<dbReference type="AlphaFoldDB" id="A0A6N8J4J2"/>
<comment type="caution">
    <text evidence="2">The sequence shown here is derived from an EMBL/GenBank/DDBJ whole genome shotgun (WGS) entry which is preliminary data.</text>
</comment>
<proteinExistence type="predicted"/>
<dbReference type="GO" id="GO:0008236">
    <property type="term" value="F:serine-type peptidase activity"/>
    <property type="evidence" value="ECO:0007669"/>
    <property type="project" value="InterPro"/>
</dbReference>
<evidence type="ECO:0000313" key="3">
    <source>
        <dbReference type="Proteomes" id="UP000468388"/>
    </source>
</evidence>
<dbReference type="EMBL" id="WRXO01000001">
    <property type="protein sequence ID" value="MVT40137.1"/>
    <property type="molecule type" value="Genomic_DNA"/>
</dbReference>
<protein>
    <recommendedName>
        <fullName evidence="1">Tail specific protease domain-containing protein</fullName>
    </recommendedName>
</protein>
<dbReference type="GO" id="GO:0004175">
    <property type="term" value="F:endopeptidase activity"/>
    <property type="evidence" value="ECO:0007669"/>
    <property type="project" value="TreeGrafter"/>
</dbReference>
<name>A0A6N8J4J2_9BACT</name>
<dbReference type="Proteomes" id="UP000468388">
    <property type="component" value="Unassembled WGS sequence"/>
</dbReference>
<dbReference type="OrthoDB" id="5480566at2"/>
<dbReference type="GO" id="GO:0007165">
    <property type="term" value="P:signal transduction"/>
    <property type="evidence" value="ECO:0007669"/>
    <property type="project" value="TreeGrafter"/>
</dbReference>
<reference evidence="2 3" key="1">
    <citation type="submission" date="2019-12" db="EMBL/GenBank/DDBJ databases">
        <title>The draft genomic sequence of strain Chitinophaga oryziterrae JCM 16595.</title>
        <authorList>
            <person name="Zhang X."/>
        </authorList>
    </citation>
    <scope>NUCLEOTIDE SEQUENCE [LARGE SCALE GENOMIC DNA]</scope>
    <source>
        <strain evidence="2 3">JCM 16595</strain>
    </source>
</reference>
<dbReference type="SMART" id="SM00245">
    <property type="entry name" value="TSPc"/>
    <property type="match status" value="1"/>
</dbReference>
<dbReference type="SUPFAM" id="SSF52096">
    <property type="entry name" value="ClpP/crotonase"/>
    <property type="match status" value="1"/>
</dbReference>
<dbReference type="GO" id="GO:0030288">
    <property type="term" value="C:outer membrane-bounded periplasmic space"/>
    <property type="evidence" value="ECO:0007669"/>
    <property type="project" value="TreeGrafter"/>
</dbReference>
<keyword evidence="3" id="KW-1185">Reference proteome</keyword>